<evidence type="ECO:0000313" key="1">
    <source>
        <dbReference type="EMBL" id="KMQ89426.1"/>
    </source>
</evidence>
<protein>
    <submittedName>
        <fullName evidence="1">Pyridoxamine 5-phosphate oxidase family protein</fullName>
    </submittedName>
</protein>
<sequence length="89" mass="10067">MVDREETLIEEIRRFDCGCQLQRNSYSQEGSWSSIVSNRSELIQDDVELILDPENPLKISVVRNVDLSIHLGDISGEDVPVPSNPEKNV</sequence>
<dbReference type="PaxDb" id="67767-A0A0J7KGU1"/>
<reference evidence="1 2" key="1">
    <citation type="submission" date="2015-04" db="EMBL/GenBank/DDBJ databases">
        <title>Lasius niger genome sequencing.</title>
        <authorList>
            <person name="Konorov E.A."/>
            <person name="Nikitin M.A."/>
            <person name="Kirill M.V."/>
            <person name="Chang P."/>
        </authorList>
    </citation>
    <scope>NUCLEOTIDE SEQUENCE [LARGE SCALE GENOMIC DNA]</scope>
    <source>
        <tissue evidence="1">Whole</tissue>
    </source>
</reference>
<evidence type="ECO:0000313" key="2">
    <source>
        <dbReference type="Proteomes" id="UP000036403"/>
    </source>
</evidence>
<comment type="caution">
    <text evidence="1">The sequence shown here is derived from an EMBL/GenBank/DDBJ whole genome shotgun (WGS) entry which is preliminary data.</text>
</comment>
<keyword evidence="2" id="KW-1185">Reference proteome</keyword>
<proteinExistence type="predicted"/>
<gene>
    <name evidence="1" type="ORF">RF55_10949</name>
</gene>
<name>A0A0J7KGU1_LASNI</name>
<organism evidence="1 2">
    <name type="scientific">Lasius niger</name>
    <name type="common">Black garden ant</name>
    <dbReference type="NCBI Taxonomy" id="67767"/>
    <lineage>
        <taxon>Eukaryota</taxon>
        <taxon>Metazoa</taxon>
        <taxon>Ecdysozoa</taxon>
        <taxon>Arthropoda</taxon>
        <taxon>Hexapoda</taxon>
        <taxon>Insecta</taxon>
        <taxon>Pterygota</taxon>
        <taxon>Neoptera</taxon>
        <taxon>Endopterygota</taxon>
        <taxon>Hymenoptera</taxon>
        <taxon>Apocrita</taxon>
        <taxon>Aculeata</taxon>
        <taxon>Formicoidea</taxon>
        <taxon>Formicidae</taxon>
        <taxon>Formicinae</taxon>
        <taxon>Lasius</taxon>
        <taxon>Lasius</taxon>
    </lineage>
</organism>
<accession>A0A0J7KGU1</accession>
<dbReference type="EMBL" id="LBMM01007780">
    <property type="protein sequence ID" value="KMQ89426.1"/>
    <property type="molecule type" value="Genomic_DNA"/>
</dbReference>
<dbReference type="AlphaFoldDB" id="A0A0J7KGU1"/>
<dbReference type="Proteomes" id="UP000036403">
    <property type="component" value="Unassembled WGS sequence"/>
</dbReference>